<evidence type="ECO:0000313" key="2">
    <source>
        <dbReference type="Proteomes" id="UP000198211"/>
    </source>
</evidence>
<evidence type="ECO:0000313" key="1">
    <source>
        <dbReference type="EMBL" id="OWY97107.1"/>
    </source>
</evidence>
<keyword evidence="2" id="KW-1185">Reference proteome</keyword>
<dbReference type="Proteomes" id="UP000198211">
    <property type="component" value="Unassembled WGS sequence"/>
</dbReference>
<proteinExistence type="predicted"/>
<organism evidence="1 2">
    <name type="scientific">Phytophthora megakarya</name>
    <dbReference type="NCBI Taxonomy" id="4795"/>
    <lineage>
        <taxon>Eukaryota</taxon>
        <taxon>Sar</taxon>
        <taxon>Stramenopiles</taxon>
        <taxon>Oomycota</taxon>
        <taxon>Peronosporomycetes</taxon>
        <taxon>Peronosporales</taxon>
        <taxon>Peronosporaceae</taxon>
        <taxon>Phytophthora</taxon>
    </lineage>
</organism>
<dbReference type="AlphaFoldDB" id="A0A225UW93"/>
<name>A0A225UW93_9STRA</name>
<protein>
    <submittedName>
        <fullName evidence="1">Uncharacterized protein</fullName>
    </submittedName>
</protein>
<accession>A0A225UW93</accession>
<comment type="caution">
    <text evidence="1">The sequence shown here is derived from an EMBL/GenBank/DDBJ whole genome shotgun (WGS) entry which is preliminary data.</text>
</comment>
<reference evidence="2" key="1">
    <citation type="submission" date="2017-03" db="EMBL/GenBank/DDBJ databases">
        <title>Phytopthora megakarya and P. palmivora, two closely related causual agents of cacao black pod achieved similar genome size and gene model numbers by different mechanisms.</title>
        <authorList>
            <person name="Ali S."/>
            <person name="Shao J."/>
            <person name="Larry D.J."/>
            <person name="Kronmiller B."/>
            <person name="Shen D."/>
            <person name="Strem M.D."/>
            <person name="Melnick R.L."/>
            <person name="Guiltinan M.J."/>
            <person name="Tyler B.M."/>
            <person name="Meinhardt L.W."/>
            <person name="Bailey B.A."/>
        </authorList>
    </citation>
    <scope>NUCLEOTIDE SEQUENCE [LARGE SCALE GENOMIC DNA]</scope>
    <source>
        <strain evidence="2">zdho120</strain>
    </source>
</reference>
<dbReference type="EMBL" id="NBNE01010841">
    <property type="protein sequence ID" value="OWY97107.1"/>
    <property type="molecule type" value="Genomic_DNA"/>
</dbReference>
<sequence>MNAERFLEPGFISPGAQKAWCKVQHSSLSEPAPMTYACPLDFAFLALLYNYNAVHKRMPGEPQIFSLGNFVPGTKISIRAVGLRRLVRIWRQLSGHCSEENEKADISLALWERRHWFQQSTMENAILAFRKACDPQDLSLFFVLELWSELNRARNLRADRLRLQIARLWDWCTDDDEILLEHSHLQFSIEVLDWAPQTLDWSRELRVLDTKQPWRNCWMDAPAEHPYNTLFAPCNPEIPLFVPTAWTHKVSLPKLWWIPRFSKLKSKLRGSPTTRSWMSQVQRSLLDLVIPRPRLQLP</sequence>
<gene>
    <name evidence="1" type="ORF">PHMEG_00032449</name>
</gene>